<feature type="domain" description="OBG-type G" evidence="4">
    <location>
        <begin position="60"/>
        <end position="314"/>
    </location>
</feature>
<dbReference type="GO" id="GO:0005737">
    <property type="term" value="C:cytoplasm"/>
    <property type="evidence" value="ECO:0007669"/>
    <property type="project" value="TreeGrafter"/>
</dbReference>
<dbReference type="GeneID" id="31367467"/>
<keyword evidence="6" id="KW-1185">Reference proteome</keyword>
<dbReference type="InParanoid" id="D3BV27"/>
<dbReference type="EMBL" id="ADBJ01000060">
    <property type="protein sequence ID" value="EFA74965.1"/>
    <property type="molecule type" value="Genomic_DNA"/>
</dbReference>
<proteinExistence type="predicted"/>
<evidence type="ECO:0000256" key="1">
    <source>
        <dbReference type="ARBA" id="ARBA00022723"/>
    </source>
</evidence>
<dbReference type="InterPro" id="IPR023192">
    <property type="entry name" value="TGS-like_dom_sf"/>
</dbReference>
<keyword evidence="2" id="KW-0547">Nucleotide-binding</keyword>
<dbReference type="CDD" id="cd01900">
    <property type="entry name" value="YchF"/>
    <property type="match status" value="1"/>
</dbReference>
<dbReference type="InterPro" id="IPR012675">
    <property type="entry name" value="Beta-grasp_dom_sf"/>
</dbReference>
<dbReference type="InterPro" id="IPR004396">
    <property type="entry name" value="ATPase_YchF/OLA1"/>
</dbReference>
<dbReference type="GO" id="GO:0016887">
    <property type="term" value="F:ATP hydrolysis activity"/>
    <property type="evidence" value="ECO:0007669"/>
    <property type="project" value="InterPro"/>
</dbReference>
<dbReference type="InterPro" id="IPR027417">
    <property type="entry name" value="P-loop_NTPase"/>
</dbReference>
<dbReference type="NCBIfam" id="TIGR00092">
    <property type="entry name" value="redox-regulated ATPase YchF"/>
    <property type="match status" value="1"/>
</dbReference>
<dbReference type="AlphaFoldDB" id="D3BV27"/>
<dbReference type="GO" id="GO:0005525">
    <property type="term" value="F:GTP binding"/>
    <property type="evidence" value="ECO:0007669"/>
    <property type="project" value="InterPro"/>
</dbReference>
<dbReference type="SUPFAM" id="SSF81271">
    <property type="entry name" value="TGS-like"/>
    <property type="match status" value="1"/>
</dbReference>
<dbReference type="PANTHER" id="PTHR23305:SF18">
    <property type="entry name" value="OBG-TYPE G DOMAIN-CONTAINING PROTEIN"/>
    <property type="match status" value="1"/>
</dbReference>
<dbReference type="GO" id="GO:0005524">
    <property type="term" value="F:ATP binding"/>
    <property type="evidence" value="ECO:0007669"/>
    <property type="project" value="UniProtKB-KW"/>
</dbReference>
<evidence type="ECO:0000256" key="3">
    <source>
        <dbReference type="ARBA" id="ARBA00022840"/>
    </source>
</evidence>
<keyword evidence="3" id="KW-0067">ATP-binding</keyword>
<dbReference type="GO" id="GO:0046872">
    <property type="term" value="F:metal ion binding"/>
    <property type="evidence" value="ECO:0007669"/>
    <property type="project" value="UniProtKB-KW"/>
</dbReference>
<dbReference type="Gene3D" id="3.10.20.30">
    <property type="match status" value="2"/>
</dbReference>
<keyword evidence="1" id="KW-0479">Metal-binding</keyword>
<dbReference type="PANTHER" id="PTHR23305">
    <property type="entry name" value="OBG GTPASE FAMILY"/>
    <property type="match status" value="1"/>
</dbReference>
<dbReference type="Pfam" id="PF06071">
    <property type="entry name" value="YchF-GTPase_C"/>
    <property type="match status" value="2"/>
</dbReference>
<dbReference type="InterPro" id="IPR013029">
    <property type="entry name" value="YchF_C"/>
</dbReference>
<evidence type="ECO:0000313" key="6">
    <source>
        <dbReference type="Proteomes" id="UP000001396"/>
    </source>
</evidence>
<name>D3BV27_HETP5</name>
<dbReference type="Proteomes" id="UP000001396">
    <property type="component" value="Unassembled WGS sequence"/>
</dbReference>
<dbReference type="PROSITE" id="PS51710">
    <property type="entry name" value="G_OBG"/>
    <property type="match status" value="1"/>
</dbReference>
<evidence type="ECO:0000256" key="2">
    <source>
        <dbReference type="ARBA" id="ARBA00022741"/>
    </source>
</evidence>
<dbReference type="Pfam" id="PF01926">
    <property type="entry name" value="MMR_HSR1"/>
    <property type="match status" value="1"/>
</dbReference>
<organism evidence="5 6">
    <name type="scientific">Heterostelium pallidum (strain ATCC 26659 / Pp 5 / PN500)</name>
    <name type="common">Cellular slime mold</name>
    <name type="synonym">Polysphondylium pallidum</name>
    <dbReference type="NCBI Taxonomy" id="670386"/>
    <lineage>
        <taxon>Eukaryota</taxon>
        <taxon>Amoebozoa</taxon>
        <taxon>Evosea</taxon>
        <taxon>Eumycetozoa</taxon>
        <taxon>Dictyostelia</taxon>
        <taxon>Acytosteliales</taxon>
        <taxon>Acytosteliaceae</taxon>
        <taxon>Heterostelium</taxon>
    </lineage>
</organism>
<evidence type="ECO:0000259" key="4">
    <source>
        <dbReference type="PROSITE" id="PS51710"/>
    </source>
</evidence>
<accession>D3BV27</accession>
<dbReference type="InterPro" id="IPR012676">
    <property type="entry name" value="TGS-like"/>
</dbReference>
<comment type="caution">
    <text evidence="5">The sequence shown here is derived from an EMBL/GenBank/DDBJ whole genome shotgun (WGS) entry which is preliminary data.</text>
</comment>
<sequence>MLKISSNLFKGGVTTRFNNIIPINNCSSSFIGRYTYATETPKEIKEAKASYFVKTRGSCKSAGIVGLPNVGKSTLFNALTSSQAAMAANFPFCTIDPNVGLVFVPDERLDLISKKLNTKSKVGTQLEFVDIAGLVKGAADGEGLGNKFLANIRQVSLIVHLVRCFEDSNITHVHDAIDPVKDLETIEMELILADLQSLEKIIAEPKKRATPEQTLRHELAIRIRKSLEGGLMAREIVITDKEWPAFQSLHLLTGKPMLYTCNVGESDAATGNKYTDMVKQYSQKQGLELDPVVVSAKIESEVSLLESDEMKQEFLQLYGLERNGLYKVINGARQLMGLQSYYTASEKECRAWTIPIGTKAKQAAGVIHTDFEKGFIKADLVKNVMDMINPRVNVTRSCGLDGGQFTVTISYQDFIDNNCDDKLAKEKGKQRSEGPLYEVKDGDVLFFKFN</sequence>
<dbReference type="RefSeq" id="XP_020427099.1">
    <property type="nucleotide sequence ID" value="XM_020582745.1"/>
</dbReference>
<protein>
    <submittedName>
        <fullName evidence="5">GTP-binding protein</fullName>
    </submittedName>
</protein>
<dbReference type="PRINTS" id="PR00326">
    <property type="entry name" value="GTP1OBG"/>
</dbReference>
<gene>
    <name evidence="5" type="ORF">PPL_11999</name>
</gene>
<dbReference type="FunCoup" id="D3BV27">
    <property type="interactions" value="74"/>
</dbReference>
<dbReference type="OMA" id="IVEHNAP"/>
<reference evidence="5 6" key="1">
    <citation type="journal article" date="2011" name="Genome Res.">
        <title>Phylogeny-wide analysis of social amoeba genomes highlights ancient origins for complex intercellular communication.</title>
        <authorList>
            <person name="Heidel A.J."/>
            <person name="Lawal H.M."/>
            <person name="Felder M."/>
            <person name="Schilde C."/>
            <person name="Helps N.R."/>
            <person name="Tunggal B."/>
            <person name="Rivero F."/>
            <person name="John U."/>
            <person name="Schleicher M."/>
            <person name="Eichinger L."/>
            <person name="Platzer M."/>
            <person name="Noegel A.A."/>
            <person name="Schaap P."/>
            <person name="Gloeckner G."/>
        </authorList>
    </citation>
    <scope>NUCLEOTIDE SEQUENCE [LARGE SCALE GENOMIC DNA]</scope>
    <source>
        <strain evidence="6">ATCC 26659 / Pp 5 / PN500</strain>
    </source>
</reference>
<dbReference type="Gene3D" id="3.40.50.300">
    <property type="entry name" value="P-loop containing nucleotide triphosphate hydrolases"/>
    <property type="match status" value="1"/>
</dbReference>
<evidence type="ECO:0000313" key="5">
    <source>
        <dbReference type="EMBL" id="EFA74965.1"/>
    </source>
</evidence>
<dbReference type="InterPro" id="IPR031167">
    <property type="entry name" value="G_OBG"/>
</dbReference>
<dbReference type="InterPro" id="IPR041706">
    <property type="entry name" value="YchF_N"/>
</dbReference>
<dbReference type="Gene3D" id="1.10.150.300">
    <property type="entry name" value="TGS-like domain"/>
    <property type="match status" value="1"/>
</dbReference>
<dbReference type="FunFam" id="1.10.150.300:FF:000001">
    <property type="entry name" value="Ribosome-binding ATPase YchF"/>
    <property type="match status" value="1"/>
</dbReference>
<dbReference type="STRING" id="670386.D3BV27"/>
<dbReference type="SUPFAM" id="SSF52540">
    <property type="entry name" value="P-loop containing nucleoside triphosphate hydrolases"/>
    <property type="match status" value="1"/>
</dbReference>
<dbReference type="InterPro" id="IPR006073">
    <property type="entry name" value="GTP-bd"/>
</dbReference>